<name>A0A481TX18_HHV2</name>
<organism evidence="2">
    <name type="scientific">Human herpesvirus 2</name>
    <name type="common">HHV-2</name>
    <name type="synonym">Human herpes simplex virus 2</name>
    <dbReference type="NCBI Taxonomy" id="10310"/>
    <lineage>
        <taxon>Viruses</taxon>
        <taxon>Duplodnaviria</taxon>
        <taxon>Heunggongvirae</taxon>
        <taxon>Peploviricota</taxon>
        <taxon>Herviviricetes</taxon>
        <taxon>Herpesvirales</taxon>
        <taxon>Orthoherpesviridae</taxon>
        <taxon>Alphaherpesvirinae</taxon>
        <taxon>Simplexvirus</taxon>
        <taxon>Simplexvirus humanalpha2</taxon>
    </lineage>
</organism>
<protein>
    <submittedName>
        <fullName evidence="2">Uncharacterized protein</fullName>
    </submittedName>
</protein>
<evidence type="ECO:0000313" key="2">
    <source>
        <dbReference type="EMBL" id="QBH85396.1"/>
    </source>
</evidence>
<sequence length="101" mass="11470">MADPPHHHTPIRPHMQPNHPQRGGSIFTRRRSIIESLCLKPGVGVVFGHKLHCERLVAVFRVHRVSRHGAFDLRRRDGGPASCRGGTPRRLRQIRLSRPLA</sequence>
<feature type="region of interest" description="Disordered" evidence="1">
    <location>
        <begin position="1"/>
        <end position="26"/>
    </location>
</feature>
<feature type="region of interest" description="Disordered" evidence="1">
    <location>
        <begin position="78"/>
        <end position="101"/>
    </location>
</feature>
<accession>A0A481TX18</accession>
<evidence type="ECO:0000256" key="1">
    <source>
        <dbReference type="SAM" id="MobiDB-lite"/>
    </source>
</evidence>
<reference evidence="2" key="1">
    <citation type="submission" date="2018-08" db="EMBL/GenBank/DDBJ databases">
        <title>HSV2 whole genome sequences from clinical isolates.</title>
        <authorList>
            <person name="Roychoudhury P."/>
            <person name="Greninger A.L."/>
            <person name="Jerome K.R."/>
            <person name="Johnston C."/>
            <person name="Wald A."/>
            <person name="Xie H."/>
        </authorList>
    </citation>
    <scope>NUCLEOTIDE SEQUENCE</scope>
    <source>
        <strain evidence="2">2000-3429</strain>
    </source>
</reference>
<proteinExistence type="predicted"/>
<dbReference type="EMBL" id="MH790661">
    <property type="protein sequence ID" value="QBH85396.1"/>
    <property type="molecule type" value="Genomic_DNA"/>
</dbReference>
<organismHost>
    <name type="scientific">Homo sapiens</name>
    <name type="common">Human</name>
    <dbReference type="NCBI Taxonomy" id="9606"/>
</organismHost>